<comment type="caution">
    <text evidence="1">The sequence shown here is derived from an EMBL/GenBank/DDBJ whole genome shotgun (WGS) entry which is preliminary data.</text>
</comment>
<proteinExistence type="predicted"/>
<evidence type="ECO:0000313" key="2">
    <source>
        <dbReference type="Proteomes" id="UP001237501"/>
    </source>
</evidence>
<accession>A0AAW6VIR7</accession>
<dbReference type="Proteomes" id="UP001237501">
    <property type="component" value="Unassembled WGS sequence"/>
</dbReference>
<sequence>MKKIIVKKDKNKEEFFNKFLKNEIDKEVNLKEDFVKVFIPETKEEDVICFFADKNVKIIVIDDFFQNLEIFLDTTNMERMARKIINKIDIDDEFEDYEFIFVSQNNPAFFDSNSFTIRKFIKSGTYRDMFQLGLSLDVRQLNFTFGYEYEFEKK</sequence>
<gene>
    <name evidence="1" type="ORF">PT517_09815</name>
</gene>
<evidence type="ECO:0000313" key="1">
    <source>
        <dbReference type="EMBL" id="MDK2042067.1"/>
    </source>
</evidence>
<dbReference type="RefSeq" id="WP_152060203.1">
    <property type="nucleotide sequence ID" value="NZ_CABVSN010000019.1"/>
</dbReference>
<dbReference type="AlphaFoldDB" id="A0AAW6VIR7"/>
<dbReference type="EMBL" id="JAQTJK010000013">
    <property type="protein sequence ID" value="MDK2042067.1"/>
    <property type="molecule type" value="Genomic_DNA"/>
</dbReference>
<reference evidence="1" key="2">
    <citation type="submission" date="2023-02" db="EMBL/GenBank/DDBJ databases">
        <authorList>
            <person name="Concha-Toloza M."/>
            <person name="Lopez-Cantillo M."/>
            <person name="Molina-Mora J."/>
            <person name="Collado L."/>
        </authorList>
    </citation>
    <scope>NUCLEOTIDE SEQUENCE</scope>
    <source>
        <strain evidence="1">FR1p153A2</strain>
    </source>
</reference>
<organism evidence="1 2">
    <name type="scientific">Aliarcobacter butzleri</name>
    <dbReference type="NCBI Taxonomy" id="28197"/>
    <lineage>
        <taxon>Bacteria</taxon>
        <taxon>Pseudomonadati</taxon>
        <taxon>Campylobacterota</taxon>
        <taxon>Epsilonproteobacteria</taxon>
        <taxon>Campylobacterales</taxon>
        <taxon>Arcobacteraceae</taxon>
        <taxon>Aliarcobacter</taxon>
    </lineage>
</organism>
<reference evidence="1" key="1">
    <citation type="journal article" date="2023" name="Antibiotics">
        <title>Genomic Characterization of Antibiotic-Resistant Campylobacterales Isolated from Chilean Poultry Meat.</title>
        <authorList>
            <person name="Concha-Toloza M."/>
            <person name="Lopez-Cantillo M."/>
            <person name="Molina-Mora J.A."/>
            <person name="Collado L."/>
        </authorList>
    </citation>
    <scope>NUCLEOTIDE SEQUENCE</scope>
    <source>
        <strain evidence="1">FR1p153A2</strain>
    </source>
</reference>
<protein>
    <submittedName>
        <fullName evidence="1">Uncharacterized protein</fullName>
    </submittedName>
</protein>
<name>A0AAW6VIR7_9BACT</name>